<dbReference type="EMBL" id="CAUYUJ010012259">
    <property type="protein sequence ID" value="CAK0833643.1"/>
    <property type="molecule type" value="Genomic_DNA"/>
</dbReference>
<name>A0ABN9SP68_9DINO</name>
<keyword evidence="2" id="KW-1185">Reference proteome</keyword>
<gene>
    <name evidence="1" type="ORF">PCOR1329_LOCUS31273</name>
</gene>
<evidence type="ECO:0000313" key="1">
    <source>
        <dbReference type="EMBL" id="CAK0833643.1"/>
    </source>
</evidence>
<accession>A0ABN9SP68</accession>
<proteinExistence type="predicted"/>
<organism evidence="1 2">
    <name type="scientific">Prorocentrum cordatum</name>
    <dbReference type="NCBI Taxonomy" id="2364126"/>
    <lineage>
        <taxon>Eukaryota</taxon>
        <taxon>Sar</taxon>
        <taxon>Alveolata</taxon>
        <taxon>Dinophyceae</taxon>
        <taxon>Prorocentrales</taxon>
        <taxon>Prorocentraceae</taxon>
        <taxon>Prorocentrum</taxon>
    </lineage>
</organism>
<dbReference type="Proteomes" id="UP001189429">
    <property type="component" value="Unassembled WGS sequence"/>
</dbReference>
<feature type="non-terminal residue" evidence="1">
    <location>
        <position position="1"/>
    </location>
</feature>
<evidence type="ECO:0000313" key="2">
    <source>
        <dbReference type="Proteomes" id="UP001189429"/>
    </source>
</evidence>
<protein>
    <submittedName>
        <fullName evidence="1">Uncharacterized protein</fullName>
    </submittedName>
</protein>
<feature type="non-terminal residue" evidence="1">
    <location>
        <position position="90"/>
    </location>
</feature>
<sequence>VRECPRLGQFGRVAARCAVASVGSGSCCAAAAPGLCVVGSHFLATELSFSAGQEKASLRSPVLPAAPRFFLLGPPRLRDAGVDCEAHGFE</sequence>
<reference evidence="1" key="1">
    <citation type="submission" date="2023-10" db="EMBL/GenBank/DDBJ databases">
        <authorList>
            <person name="Chen Y."/>
            <person name="Shah S."/>
            <person name="Dougan E. K."/>
            <person name="Thang M."/>
            <person name="Chan C."/>
        </authorList>
    </citation>
    <scope>NUCLEOTIDE SEQUENCE [LARGE SCALE GENOMIC DNA]</scope>
</reference>
<comment type="caution">
    <text evidence="1">The sequence shown here is derived from an EMBL/GenBank/DDBJ whole genome shotgun (WGS) entry which is preliminary data.</text>
</comment>